<gene>
    <name evidence="1" type="ORF">ABT317_28960</name>
</gene>
<proteinExistence type="predicted"/>
<sequence>MSEQPSPRDATEAALSSECWDAVLSYADLCTAGTAAARELAAEAFALGLREVRAADAGASRGRRTPRLPAIPLMLTAVRTTAAAWEAGGLGHRLDPDLRLWLNS</sequence>
<accession>A0ABV1W9Q2</accession>
<name>A0ABV1W9Q2_9ACTN</name>
<dbReference type="Proteomes" id="UP001458415">
    <property type="component" value="Unassembled WGS sequence"/>
</dbReference>
<evidence type="ECO:0000313" key="1">
    <source>
        <dbReference type="EMBL" id="MER6980892.1"/>
    </source>
</evidence>
<comment type="caution">
    <text evidence="1">The sequence shown here is derived from an EMBL/GenBank/DDBJ whole genome shotgun (WGS) entry which is preliminary data.</text>
</comment>
<feature type="non-terminal residue" evidence="1">
    <location>
        <position position="104"/>
    </location>
</feature>
<dbReference type="EMBL" id="JBEPCU010000645">
    <property type="protein sequence ID" value="MER6980892.1"/>
    <property type="molecule type" value="Genomic_DNA"/>
</dbReference>
<organism evidence="1 2">
    <name type="scientific">Streptomyces carpinensis</name>
    <dbReference type="NCBI Taxonomy" id="66369"/>
    <lineage>
        <taxon>Bacteria</taxon>
        <taxon>Bacillati</taxon>
        <taxon>Actinomycetota</taxon>
        <taxon>Actinomycetes</taxon>
        <taxon>Kitasatosporales</taxon>
        <taxon>Streptomycetaceae</taxon>
        <taxon>Streptomyces</taxon>
    </lineage>
</organism>
<reference evidence="1 2" key="1">
    <citation type="submission" date="2024-06" db="EMBL/GenBank/DDBJ databases">
        <title>The Natural Products Discovery Center: Release of the First 8490 Sequenced Strains for Exploring Actinobacteria Biosynthetic Diversity.</title>
        <authorList>
            <person name="Kalkreuter E."/>
            <person name="Kautsar S.A."/>
            <person name="Yang D."/>
            <person name="Bader C.D."/>
            <person name="Teijaro C.N."/>
            <person name="Fluegel L."/>
            <person name="Davis C.M."/>
            <person name="Simpson J.R."/>
            <person name="Lauterbach L."/>
            <person name="Steele A.D."/>
            <person name="Gui C."/>
            <person name="Meng S."/>
            <person name="Li G."/>
            <person name="Viehrig K."/>
            <person name="Ye F."/>
            <person name="Su P."/>
            <person name="Kiefer A.F."/>
            <person name="Nichols A."/>
            <person name="Cepeda A.J."/>
            <person name="Yan W."/>
            <person name="Fan B."/>
            <person name="Jiang Y."/>
            <person name="Adhikari A."/>
            <person name="Zheng C.-J."/>
            <person name="Schuster L."/>
            <person name="Cowan T.M."/>
            <person name="Smanski M.J."/>
            <person name="Chevrette M.G."/>
            <person name="De Carvalho L.P.S."/>
            <person name="Shen B."/>
        </authorList>
    </citation>
    <scope>NUCLEOTIDE SEQUENCE [LARGE SCALE GENOMIC DNA]</scope>
    <source>
        <strain evidence="1 2">NPDC000634</strain>
    </source>
</reference>
<protein>
    <submittedName>
        <fullName evidence="1">Cellulose-binding protein</fullName>
    </submittedName>
</protein>
<keyword evidence="2" id="KW-1185">Reference proteome</keyword>
<evidence type="ECO:0000313" key="2">
    <source>
        <dbReference type="Proteomes" id="UP001458415"/>
    </source>
</evidence>